<dbReference type="EMBL" id="FMZX01000004">
    <property type="protein sequence ID" value="SDD06462.1"/>
    <property type="molecule type" value="Genomic_DNA"/>
</dbReference>
<gene>
    <name evidence="2" type="ORF">SAMN04487779_100486</name>
</gene>
<evidence type="ECO:0000256" key="1">
    <source>
        <dbReference type="SAM" id="MobiDB-lite"/>
    </source>
</evidence>
<sequence>MARLLPRKPFYGLAELCDRWSLSDADIAAYVLEGELTLSVAVGGVRVETSELEEDADGQPFSIPTGTRWIVGTMDLGRVDGWTVLRNGSHAVGRFLGLQGEVLDLPDQDGERATMLVERQALVVRRAEMERFQEAQGFGSGGPEVEFSTASPRREKSRGAPPKYDWRGAGARSRRRSTTQGRRRRRRNGCG</sequence>
<keyword evidence="3" id="KW-1185">Reference proteome</keyword>
<evidence type="ECO:0000313" key="3">
    <source>
        <dbReference type="Proteomes" id="UP000198925"/>
    </source>
</evidence>
<dbReference type="AlphaFoldDB" id="A0A1G6RP76"/>
<accession>A0A1G6RP76</accession>
<reference evidence="2 3" key="1">
    <citation type="submission" date="2016-10" db="EMBL/GenBank/DDBJ databases">
        <authorList>
            <person name="de Groot N.N."/>
        </authorList>
    </citation>
    <scope>NUCLEOTIDE SEQUENCE [LARGE SCALE GENOMIC DNA]</scope>
    <source>
        <strain evidence="2 3">CPCC 100156</strain>
    </source>
</reference>
<feature type="compositionally biased region" description="Basic residues" evidence="1">
    <location>
        <begin position="172"/>
        <end position="191"/>
    </location>
</feature>
<feature type="region of interest" description="Disordered" evidence="1">
    <location>
        <begin position="134"/>
        <end position="191"/>
    </location>
</feature>
<evidence type="ECO:0000313" key="2">
    <source>
        <dbReference type="EMBL" id="SDD06462.1"/>
    </source>
</evidence>
<dbReference type="RefSeq" id="WP_090663022.1">
    <property type="nucleotide sequence ID" value="NZ_FMZX01000004.1"/>
</dbReference>
<protein>
    <submittedName>
        <fullName evidence="2">Uncharacterized protein</fullName>
    </submittedName>
</protein>
<organism evidence="2 3">
    <name type="scientific">Belnapia rosea</name>
    <dbReference type="NCBI Taxonomy" id="938405"/>
    <lineage>
        <taxon>Bacteria</taxon>
        <taxon>Pseudomonadati</taxon>
        <taxon>Pseudomonadota</taxon>
        <taxon>Alphaproteobacteria</taxon>
        <taxon>Acetobacterales</taxon>
        <taxon>Roseomonadaceae</taxon>
        <taxon>Belnapia</taxon>
    </lineage>
</organism>
<proteinExistence type="predicted"/>
<dbReference type="Proteomes" id="UP000198925">
    <property type="component" value="Unassembled WGS sequence"/>
</dbReference>
<name>A0A1G6RP76_9PROT</name>